<dbReference type="InParanoid" id="A0A5C3NNB0"/>
<gene>
    <name evidence="2" type="ORF">K466DRAFT_570511</name>
</gene>
<feature type="compositionally biased region" description="Basic and acidic residues" evidence="1">
    <location>
        <begin position="275"/>
        <end position="286"/>
    </location>
</feature>
<evidence type="ECO:0000313" key="3">
    <source>
        <dbReference type="Proteomes" id="UP000308197"/>
    </source>
</evidence>
<feature type="compositionally biased region" description="Polar residues" evidence="1">
    <location>
        <begin position="10"/>
        <end position="22"/>
    </location>
</feature>
<sequence>MDTFTPPLHPSSQEGLTPSATQGPHPAPGKPTSNYLRYSYDWSLSSESHSFQPASSRLPVSTTDAQPTLVTSHGRQDTILVVNLTCLRVDSLLVVSRTSCFHAASFDGLQFAGVRQCRKRAAKTYAGGSKEYRRQLPRGHTSITDQRPDQTRWLPLVWASRASEVFSPVPSRRESGRKMRASPKDTSETVRKAPTAALLFQTRPTPKQPGDQPSDKTQDGSRQPSLVLQCTTNPDKYMRTFSPGILADTADAPECLAAHAQSLCRHQVRPRRRKDGAESSDDRWDRLQPTSGAAEGGRMGGGGSGMAVDLKKTRRDNRRSYLDRRPESPVPPSAVLHYSVHLSLCQNGVISTRLGTQSASVELERVVCSVDICSLAAAPAHMADTAVSAEMAAADRGYGALAVVDCKHGFLQLLVPCKSKCSSRAFRPASAQIFKVACPAASNGTPRARHFSMMRSEAVETR</sequence>
<feature type="compositionally biased region" description="Gly residues" evidence="1">
    <location>
        <begin position="294"/>
        <end position="305"/>
    </location>
</feature>
<evidence type="ECO:0000256" key="1">
    <source>
        <dbReference type="SAM" id="MobiDB-lite"/>
    </source>
</evidence>
<keyword evidence="3" id="KW-1185">Reference proteome</keyword>
<dbReference type="Proteomes" id="UP000308197">
    <property type="component" value="Unassembled WGS sequence"/>
</dbReference>
<evidence type="ECO:0000313" key="2">
    <source>
        <dbReference type="EMBL" id="TFK78986.1"/>
    </source>
</evidence>
<protein>
    <submittedName>
        <fullName evidence="2">Uncharacterized protein</fullName>
    </submittedName>
</protein>
<feature type="compositionally biased region" description="Basic and acidic residues" evidence="1">
    <location>
        <begin position="171"/>
        <end position="191"/>
    </location>
</feature>
<feature type="region of interest" description="Disordered" evidence="1">
    <location>
        <begin position="1"/>
        <end position="32"/>
    </location>
</feature>
<feature type="compositionally biased region" description="Basic and acidic residues" evidence="1">
    <location>
        <begin position="318"/>
        <end position="327"/>
    </location>
</feature>
<organism evidence="2 3">
    <name type="scientific">Polyporus arcularius HHB13444</name>
    <dbReference type="NCBI Taxonomy" id="1314778"/>
    <lineage>
        <taxon>Eukaryota</taxon>
        <taxon>Fungi</taxon>
        <taxon>Dikarya</taxon>
        <taxon>Basidiomycota</taxon>
        <taxon>Agaricomycotina</taxon>
        <taxon>Agaricomycetes</taxon>
        <taxon>Polyporales</taxon>
        <taxon>Polyporaceae</taxon>
        <taxon>Polyporus</taxon>
    </lineage>
</organism>
<reference evidence="2 3" key="1">
    <citation type="journal article" date="2019" name="Nat. Ecol. Evol.">
        <title>Megaphylogeny resolves global patterns of mushroom evolution.</title>
        <authorList>
            <person name="Varga T."/>
            <person name="Krizsan K."/>
            <person name="Foldi C."/>
            <person name="Dima B."/>
            <person name="Sanchez-Garcia M."/>
            <person name="Sanchez-Ramirez S."/>
            <person name="Szollosi G.J."/>
            <person name="Szarkandi J.G."/>
            <person name="Papp V."/>
            <person name="Albert L."/>
            <person name="Andreopoulos W."/>
            <person name="Angelini C."/>
            <person name="Antonin V."/>
            <person name="Barry K.W."/>
            <person name="Bougher N.L."/>
            <person name="Buchanan P."/>
            <person name="Buyck B."/>
            <person name="Bense V."/>
            <person name="Catcheside P."/>
            <person name="Chovatia M."/>
            <person name="Cooper J."/>
            <person name="Damon W."/>
            <person name="Desjardin D."/>
            <person name="Finy P."/>
            <person name="Geml J."/>
            <person name="Haridas S."/>
            <person name="Hughes K."/>
            <person name="Justo A."/>
            <person name="Karasinski D."/>
            <person name="Kautmanova I."/>
            <person name="Kiss B."/>
            <person name="Kocsube S."/>
            <person name="Kotiranta H."/>
            <person name="LaButti K.M."/>
            <person name="Lechner B.E."/>
            <person name="Liimatainen K."/>
            <person name="Lipzen A."/>
            <person name="Lukacs Z."/>
            <person name="Mihaltcheva S."/>
            <person name="Morgado L.N."/>
            <person name="Niskanen T."/>
            <person name="Noordeloos M.E."/>
            <person name="Ohm R.A."/>
            <person name="Ortiz-Santana B."/>
            <person name="Ovrebo C."/>
            <person name="Racz N."/>
            <person name="Riley R."/>
            <person name="Savchenko A."/>
            <person name="Shiryaev A."/>
            <person name="Soop K."/>
            <person name="Spirin V."/>
            <person name="Szebenyi C."/>
            <person name="Tomsovsky M."/>
            <person name="Tulloss R.E."/>
            <person name="Uehling J."/>
            <person name="Grigoriev I.V."/>
            <person name="Vagvolgyi C."/>
            <person name="Papp T."/>
            <person name="Martin F.M."/>
            <person name="Miettinen O."/>
            <person name="Hibbett D.S."/>
            <person name="Nagy L.G."/>
        </authorList>
    </citation>
    <scope>NUCLEOTIDE SEQUENCE [LARGE SCALE GENOMIC DNA]</scope>
    <source>
        <strain evidence="2 3">HHB13444</strain>
    </source>
</reference>
<feature type="region of interest" description="Disordered" evidence="1">
    <location>
        <begin position="167"/>
        <end position="227"/>
    </location>
</feature>
<feature type="region of interest" description="Disordered" evidence="1">
    <location>
        <begin position="125"/>
        <end position="147"/>
    </location>
</feature>
<proteinExistence type="predicted"/>
<feature type="region of interest" description="Disordered" evidence="1">
    <location>
        <begin position="265"/>
        <end position="328"/>
    </location>
</feature>
<accession>A0A5C3NNB0</accession>
<name>A0A5C3NNB0_9APHY</name>
<dbReference type="EMBL" id="ML212225">
    <property type="protein sequence ID" value="TFK78986.1"/>
    <property type="molecule type" value="Genomic_DNA"/>
</dbReference>
<dbReference type="AlphaFoldDB" id="A0A5C3NNB0"/>